<proteinExistence type="predicted"/>
<name>A0A6M3LKC1_9ZZZZ</name>
<protein>
    <submittedName>
        <fullName evidence="1">Putative calcineurin-like phosphoesterase</fullName>
    </submittedName>
</protein>
<dbReference type="InterPro" id="IPR029052">
    <property type="entry name" value="Metallo-depent_PP-like"/>
</dbReference>
<gene>
    <name evidence="1" type="ORF">MM415B04241_0002</name>
</gene>
<sequence length="391" mass="44167">MTMSAYPEGKCPICPECNRNHIRQRGSRRCQQCARSAYWWRATTSLTAESSSTTEPAILDTEALLKFLKKGPATVADVATALKTTPGQALDAILDLRAAHLNLHEIDGKWSLEKVVPPSGDVTTFETDPDGTFTFGICSDNHLGSKYARLDVLKGLYDWFEDEHARVVFNAGNWIDGEDEKNKWDLEVHGLEPQVDYLVERFPSGVPTYAVWGEDHEGWFARRESIDVGRFTESKMRQAGREDWHDLGFMEAQVELVHPSRGSRSKIMIMHPGGGSAYAMSYKPQKIVESLTGGEKPAMLLIGHYHKLSCNLIRNVWAIQVGCTEDQTPFMRKLQIEPHVGGAIIKVWQDDQGALVQCQYTPRQYFNRAYYNRRWNKTGAVVKSDRSVINQ</sequence>
<dbReference type="SUPFAM" id="SSF56300">
    <property type="entry name" value="Metallo-dependent phosphatases"/>
    <property type="match status" value="1"/>
</dbReference>
<reference evidence="1" key="1">
    <citation type="submission" date="2020-03" db="EMBL/GenBank/DDBJ databases">
        <title>The deep terrestrial virosphere.</title>
        <authorList>
            <person name="Holmfeldt K."/>
            <person name="Nilsson E."/>
            <person name="Simone D."/>
            <person name="Lopez-Fernandez M."/>
            <person name="Wu X."/>
            <person name="de Brujin I."/>
            <person name="Lundin D."/>
            <person name="Andersson A."/>
            <person name="Bertilsson S."/>
            <person name="Dopson M."/>
        </authorList>
    </citation>
    <scope>NUCLEOTIDE SEQUENCE</scope>
    <source>
        <strain evidence="1">MM415B04241</strain>
    </source>
</reference>
<accession>A0A6M3LKC1</accession>
<evidence type="ECO:0000313" key="1">
    <source>
        <dbReference type="EMBL" id="QJA93398.1"/>
    </source>
</evidence>
<dbReference type="AlphaFoldDB" id="A0A6M3LKC1"/>
<organism evidence="1">
    <name type="scientific">viral metagenome</name>
    <dbReference type="NCBI Taxonomy" id="1070528"/>
    <lineage>
        <taxon>unclassified sequences</taxon>
        <taxon>metagenomes</taxon>
        <taxon>organismal metagenomes</taxon>
    </lineage>
</organism>
<dbReference type="EMBL" id="MT143146">
    <property type="protein sequence ID" value="QJA93398.1"/>
    <property type="molecule type" value="Genomic_DNA"/>
</dbReference>